<keyword evidence="2" id="KW-0472">Membrane</keyword>
<dbReference type="Proteomes" id="UP001432039">
    <property type="component" value="Chromosome"/>
</dbReference>
<evidence type="ECO:0000256" key="2">
    <source>
        <dbReference type="SAM" id="Phobius"/>
    </source>
</evidence>
<reference evidence="4" key="1">
    <citation type="submission" date="2022-10" db="EMBL/GenBank/DDBJ databases">
        <title>The complete genomes of actinobacterial strains from the NBC collection.</title>
        <authorList>
            <person name="Joergensen T.S."/>
            <person name="Alvarez Arevalo M."/>
            <person name="Sterndorff E.B."/>
            <person name="Faurdal D."/>
            <person name="Vuksanovic O."/>
            <person name="Mourched A.-S."/>
            <person name="Charusanti P."/>
            <person name="Shaw S."/>
            <person name="Blin K."/>
            <person name="Weber T."/>
        </authorList>
    </citation>
    <scope>NUCLEOTIDE SEQUENCE</scope>
    <source>
        <strain evidence="4">NBC_00248</strain>
    </source>
</reference>
<dbReference type="Pfam" id="PF19747">
    <property type="entry name" value="DUF6234"/>
    <property type="match status" value="1"/>
</dbReference>
<name>A0ABZ1TQ44_STRVG</name>
<dbReference type="EMBL" id="CP108090">
    <property type="protein sequence ID" value="WUQ17112.1"/>
    <property type="molecule type" value="Genomic_DNA"/>
</dbReference>
<keyword evidence="2" id="KW-1133">Transmembrane helix</keyword>
<evidence type="ECO:0000313" key="5">
    <source>
        <dbReference type="Proteomes" id="UP001432039"/>
    </source>
</evidence>
<keyword evidence="5" id="KW-1185">Reference proteome</keyword>
<gene>
    <name evidence="4" type="ORF">OG517_40095</name>
</gene>
<keyword evidence="2" id="KW-0812">Transmembrane</keyword>
<dbReference type="RefSeq" id="WP_328965341.1">
    <property type="nucleotide sequence ID" value="NZ_CP108090.1"/>
</dbReference>
<feature type="region of interest" description="Disordered" evidence="1">
    <location>
        <begin position="141"/>
        <end position="167"/>
    </location>
</feature>
<dbReference type="InterPro" id="IPR046201">
    <property type="entry name" value="DUF6234"/>
</dbReference>
<sequence>MTDSLTEPRPRRDWRLWSRRTSRGADLTIGIALLLLGVGWLALDYMFGHGLEVWAAQGDRERIDAADLAYLARLQDYLVAVLVVAVLALVFRARWTVLTQLLAATLAGALPMLAQHYWDRSHPSPAGTASEGAASRHGENNAFRIPGEMSPASAHDTQNAQKEADRIEPVLKRLRDGGTWDPTSVRAALLELGFQEERFGPKGEWLGGTLSVREKKPRFETDHYITPAGALVGARVHDDACVTAFVQKTNYVVKTNGPYPEGGCFEPPAGH</sequence>
<protein>
    <submittedName>
        <fullName evidence="4">DUF6234 family protein</fullName>
    </submittedName>
</protein>
<evidence type="ECO:0000256" key="1">
    <source>
        <dbReference type="SAM" id="MobiDB-lite"/>
    </source>
</evidence>
<organism evidence="4 5">
    <name type="scientific">Streptomyces virginiae</name>
    <name type="common">Streptomyces cinnamonensis</name>
    <dbReference type="NCBI Taxonomy" id="1961"/>
    <lineage>
        <taxon>Bacteria</taxon>
        <taxon>Bacillati</taxon>
        <taxon>Actinomycetota</taxon>
        <taxon>Actinomycetes</taxon>
        <taxon>Kitasatosporales</taxon>
        <taxon>Streptomycetaceae</taxon>
        <taxon>Streptomyces</taxon>
    </lineage>
</organism>
<feature type="transmembrane region" description="Helical" evidence="2">
    <location>
        <begin position="74"/>
        <end position="91"/>
    </location>
</feature>
<feature type="domain" description="DUF6234" evidence="3">
    <location>
        <begin position="20"/>
        <end position="131"/>
    </location>
</feature>
<accession>A0ABZ1TQ44</accession>
<proteinExistence type="predicted"/>
<evidence type="ECO:0000259" key="3">
    <source>
        <dbReference type="Pfam" id="PF19747"/>
    </source>
</evidence>
<evidence type="ECO:0000313" key="4">
    <source>
        <dbReference type="EMBL" id="WUQ17112.1"/>
    </source>
</evidence>
<feature type="transmembrane region" description="Helical" evidence="2">
    <location>
        <begin position="21"/>
        <end position="43"/>
    </location>
</feature>